<dbReference type="CDD" id="cd23348">
    <property type="entry name" value="beta-trefoil_FSCN1_rpt2"/>
    <property type="match status" value="1"/>
</dbReference>
<dbReference type="FunFam" id="2.80.10.50:FF:000008">
    <property type="entry name" value="Fascin"/>
    <property type="match status" value="1"/>
</dbReference>
<dbReference type="KEGG" id="onl:100703702"/>
<evidence type="ECO:0000256" key="1">
    <source>
        <dbReference type="ARBA" id="ARBA00004245"/>
    </source>
</evidence>
<evidence type="ECO:0000256" key="4">
    <source>
        <dbReference type="ARBA" id="ARBA00023203"/>
    </source>
</evidence>
<organism evidence="8 9">
    <name type="scientific">Oreochromis niloticus</name>
    <name type="common">Nile tilapia</name>
    <name type="synonym">Tilapia nilotica</name>
    <dbReference type="NCBI Taxonomy" id="8128"/>
    <lineage>
        <taxon>Eukaryota</taxon>
        <taxon>Metazoa</taxon>
        <taxon>Chordata</taxon>
        <taxon>Craniata</taxon>
        <taxon>Vertebrata</taxon>
        <taxon>Euteleostomi</taxon>
        <taxon>Actinopterygii</taxon>
        <taxon>Neopterygii</taxon>
        <taxon>Teleostei</taxon>
        <taxon>Neoteleostei</taxon>
        <taxon>Acanthomorphata</taxon>
        <taxon>Ovalentaria</taxon>
        <taxon>Cichlomorphae</taxon>
        <taxon>Cichliformes</taxon>
        <taxon>Cichlidae</taxon>
        <taxon>African cichlids</taxon>
        <taxon>Pseudocrenilabrinae</taxon>
        <taxon>Oreochromini</taxon>
        <taxon>Oreochromis</taxon>
    </lineage>
</organism>
<dbReference type="FunFam" id="2.80.10.50:FF:000030">
    <property type="entry name" value="Fascin"/>
    <property type="match status" value="1"/>
</dbReference>
<reference evidence="8" key="3">
    <citation type="submission" date="2025-09" db="UniProtKB">
        <authorList>
            <consortium name="Ensembl"/>
        </authorList>
    </citation>
    <scope>IDENTIFICATION</scope>
</reference>
<dbReference type="GO" id="GO:0031252">
    <property type="term" value="C:cell leading edge"/>
    <property type="evidence" value="ECO:0007669"/>
    <property type="project" value="UniProtKB-ARBA"/>
</dbReference>
<dbReference type="OrthoDB" id="10259868at2759"/>
<feature type="domain" description="Fascin-like" evidence="7">
    <location>
        <begin position="486"/>
        <end position="589"/>
    </location>
</feature>
<evidence type="ECO:0000256" key="3">
    <source>
        <dbReference type="ARBA" id="ARBA00022490"/>
    </source>
</evidence>
<dbReference type="GO" id="GO:0005737">
    <property type="term" value="C:cytoplasm"/>
    <property type="evidence" value="ECO:0007669"/>
    <property type="project" value="TreeGrafter"/>
</dbReference>
<dbReference type="Gene3D" id="2.80.10.50">
    <property type="match status" value="4"/>
</dbReference>
<dbReference type="GO" id="GO:0030175">
    <property type="term" value="C:filopodium"/>
    <property type="evidence" value="ECO:0007669"/>
    <property type="project" value="UniProtKB-ARBA"/>
</dbReference>
<dbReference type="PANTHER" id="PTHR10551:SF39">
    <property type="entry name" value="FASCIN"/>
    <property type="match status" value="1"/>
</dbReference>
<dbReference type="GO" id="GO:0051015">
    <property type="term" value="F:actin filament binding"/>
    <property type="evidence" value="ECO:0007669"/>
    <property type="project" value="InterPro"/>
</dbReference>
<gene>
    <name evidence="8" type="primary">FSCN1</name>
    <name evidence="8" type="synonym">fscn1a</name>
</gene>
<dbReference type="InterPro" id="IPR010431">
    <property type="entry name" value="Fascin"/>
</dbReference>
<keyword evidence="9" id="KW-1185">Reference proteome</keyword>
<dbReference type="Proteomes" id="UP000005207">
    <property type="component" value="Linkage group LG4"/>
</dbReference>
<proteinExistence type="inferred from homology"/>
<dbReference type="FunFam" id="2.80.10.50:FF:000010">
    <property type="entry name" value="Fascin"/>
    <property type="match status" value="1"/>
</dbReference>
<evidence type="ECO:0000313" key="9">
    <source>
        <dbReference type="Proteomes" id="UP000005207"/>
    </source>
</evidence>
<reference evidence="8" key="2">
    <citation type="submission" date="2025-08" db="UniProtKB">
        <authorList>
            <consortium name="Ensembl"/>
        </authorList>
    </citation>
    <scope>IDENTIFICATION</scope>
</reference>
<dbReference type="InParanoid" id="A0A669EKR0"/>
<dbReference type="FunFam" id="2.80.10.50:FF:000015">
    <property type="entry name" value="Fascin"/>
    <property type="match status" value="1"/>
</dbReference>
<comment type="similarity">
    <text evidence="2">Belongs to the fascin family.</text>
</comment>
<dbReference type="GeneTree" id="ENSGT00950000183157"/>
<feature type="domain" description="Fascin-like" evidence="7">
    <location>
        <begin position="362"/>
        <end position="472"/>
    </location>
</feature>
<reference evidence="9" key="1">
    <citation type="submission" date="2012-01" db="EMBL/GenBank/DDBJ databases">
        <title>The Genome Sequence of Oreochromis niloticus (Nile Tilapia).</title>
        <authorList>
            <consortium name="Broad Institute Genome Assembly Team"/>
            <consortium name="Broad Institute Sequencing Platform"/>
            <person name="Di Palma F."/>
            <person name="Johnson J."/>
            <person name="Lander E.S."/>
            <person name="Lindblad-Toh K."/>
        </authorList>
    </citation>
    <scope>NUCLEOTIDE SEQUENCE [LARGE SCALE GENOMIC DNA]</scope>
</reference>
<evidence type="ECO:0000313" key="8">
    <source>
        <dbReference type="Ensembl" id="ENSONIP00000073473.1"/>
    </source>
</evidence>
<dbReference type="OMA" id="SMTRKRY"/>
<dbReference type="InterPro" id="IPR022768">
    <property type="entry name" value="Fascin-like_dom"/>
</dbReference>
<dbReference type="GO" id="GO:0007163">
    <property type="term" value="P:establishment or maintenance of cell polarity"/>
    <property type="evidence" value="ECO:0007669"/>
    <property type="project" value="TreeGrafter"/>
</dbReference>
<evidence type="ECO:0000259" key="7">
    <source>
        <dbReference type="Pfam" id="PF06268"/>
    </source>
</evidence>
<dbReference type="GO" id="GO:0015629">
    <property type="term" value="C:actin cytoskeleton"/>
    <property type="evidence" value="ECO:0007669"/>
    <property type="project" value="TreeGrafter"/>
</dbReference>
<keyword evidence="3" id="KW-0963">Cytoplasm</keyword>
<dbReference type="PANTHER" id="PTHR10551">
    <property type="entry name" value="FASCIN"/>
    <property type="match status" value="1"/>
</dbReference>
<dbReference type="CTD" id="558271"/>
<feature type="domain" description="Fascin-like" evidence="7">
    <location>
        <begin position="116"/>
        <end position="229"/>
    </location>
</feature>
<keyword evidence="4" id="KW-0009">Actin-binding</keyword>
<dbReference type="Ensembl" id="ENSONIT00000065738.1">
    <property type="protein sequence ID" value="ENSONIP00000073473.1"/>
    <property type="gene ID" value="ENSONIG00000008509.2"/>
</dbReference>
<feature type="domain" description="Fascin-like" evidence="7">
    <location>
        <begin position="238"/>
        <end position="349"/>
    </location>
</feature>
<evidence type="ECO:0000256" key="5">
    <source>
        <dbReference type="ARBA" id="ARBA00023212"/>
    </source>
</evidence>
<dbReference type="CDD" id="cd23344">
    <property type="entry name" value="beta-trefoil_FSCN1_rpt1"/>
    <property type="match status" value="1"/>
</dbReference>
<accession>A0A669EKR0</accession>
<dbReference type="Pfam" id="PF06268">
    <property type="entry name" value="Fascin"/>
    <property type="match status" value="4"/>
</dbReference>
<dbReference type="GO" id="GO:0016477">
    <property type="term" value="P:cell migration"/>
    <property type="evidence" value="ECO:0007669"/>
    <property type="project" value="TreeGrafter"/>
</dbReference>
<dbReference type="InterPro" id="IPR008999">
    <property type="entry name" value="Actin-crosslinking"/>
</dbReference>
<keyword evidence="5" id="KW-0206">Cytoskeleton</keyword>
<evidence type="ECO:0000256" key="6">
    <source>
        <dbReference type="ARBA" id="ARBA00067375"/>
    </source>
</evidence>
<protein>
    <recommendedName>
        <fullName evidence="6">Fascin</fullName>
    </recommendedName>
</protein>
<comment type="subcellular location">
    <subcellularLocation>
        <location evidence="1">Cytoplasm</location>
        <location evidence="1">Cytoskeleton</location>
    </subcellularLocation>
</comment>
<name>A0A669EKR0_ORENI</name>
<sequence length="589" mass="65207">MCDVTDGYIGCSCGGGLALLRQAEHRGPAARAHRLPPNKEKHARLHSIPPFQPRAHLQNRSSSPLLLLLVLLSSLSGQNRSVPRLEPTEATMTTNGATNGTSDMLQIQFGLINCGNKYLTAETFGFKINASATTMKKKQIWTLEQSGDDSSGNVFFLKSHLGRYIAADKDGNVTGDSETPGPECRFVITAHDDGRWSLQSEQHGRYLGGTEDRIICFAQTASVAEKWSVHIAMHPQVNIFSVTRKRYAHLSDKADEIAIDRDVPWGVDSMITLVFRDQRYHLQTSDNRFLRNDGALVATTDKSTGYTLEFRSGKVAFRDCSGRYLAPSGPSGTMKSGKSARVGKDEMFVLEQSHPQVVLTAANERNVSTRQGMDLSANQDEESDQEVFQMEICRENRKCAFRTAAGKYWTLTANGGLQCTASTKSANCYFDIEWRGKRLTFRAANGKYVAAKKNGQLAATIDSAGESEEFIMKLINRPIIVLRGEHGFIGCRKVTGTLDSNRSSYDYFTLEFRDGAYSLQDSTGKYWMVGNEQSVVSSSDTPVDFLFEFCDYNKLAICHAADGKYLRGDHAGVLKANADDLETATLWEY</sequence>
<dbReference type="SUPFAM" id="SSF50405">
    <property type="entry name" value="Actin-crosslinking proteins"/>
    <property type="match status" value="4"/>
</dbReference>
<dbReference type="GO" id="GO:0030674">
    <property type="term" value="F:protein-macromolecule adaptor activity"/>
    <property type="evidence" value="ECO:0007669"/>
    <property type="project" value="InterPro"/>
</dbReference>
<evidence type="ECO:0000256" key="2">
    <source>
        <dbReference type="ARBA" id="ARBA00007415"/>
    </source>
</evidence>
<dbReference type="AlphaFoldDB" id="A0A669EKR0"/>
<dbReference type="GO" id="GO:0051017">
    <property type="term" value="P:actin filament bundle assembly"/>
    <property type="evidence" value="ECO:0007669"/>
    <property type="project" value="TreeGrafter"/>
</dbReference>
<dbReference type="GeneID" id="100703702"/>